<organism evidence="1 2">
    <name type="scientific">Physcomitrium patens</name>
    <name type="common">Spreading-leaved earth moss</name>
    <name type="synonym">Physcomitrella patens</name>
    <dbReference type="NCBI Taxonomy" id="3218"/>
    <lineage>
        <taxon>Eukaryota</taxon>
        <taxon>Viridiplantae</taxon>
        <taxon>Streptophyta</taxon>
        <taxon>Embryophyta</taxon>
        <taxon>Bryophyta</taxon>
        <taxon>Bryophytina</taxon>
        <taxon>Bryopsida</taxon>
        <taxon>Funariidae</taxon>
        <taxon>Funariales</taxon>
        <taxon>Funariaceae</taxon>
        <taxon>Physcomitrium</taxon>
    </lineage>
</organism>
<keyword evidence="2" id="KW-1185">Reference proteome</keyword>
<evidence type="ECO:0008006" key="3">
    <source>
        <dbReference type="Google" id="ProtNLM"/>
    </source>
</evidence>
<dbReference type="EMBL" id="ABEU02000008">
    <property type="status" value="NOT_ANNOTATED_CDS"/>
    <property type="molecule type" value="Genomic_DNA"/>
</dbReference>
<proteinExistence type="predicted"/>
<accession>A0A7I4EME5</accession>
<dbReference type="FunCoup" id="A0A7I4EME5">
    <property type="interactions" value="170"/>
</dbReference>
<dbReference type="EnsemblPlants" id="Pp3c8_4000V3.2">
    <property type="protein sequence ID" value="Pp3c8_4000V3.2"/>
    <property type="gene ID" value="Pp3c8_4000"/>
</dbReference>
<name>A0A7I4EME5_PHYPA</name>
<sequence length="302" mass="34073">MWVHLVVNADHRIWFRRWDEAEHSPRSTTTTPVLGELWIRSKGRTNEMGPGWLKPLLKTSFFASCRIHGLSSHKGECNLFCLQCMGDSMCSLCLPSHKDHHVVQIRRSSYHDVLRVSEIQKVLDITCVQTYIINSARVVFLNKRPQPRPAKGVTSICEGCGRSLLESYRFCSLGCKLGGMERNLELTFMPRHQPLMSIDNHMHPSSTLNSEESSFHRKAPRTKKLSLLPAPSSPVCTVCDGQEIRDEASTVSQQCDSHLNSKTHNCVINVQSCRRPACLTATVYTRSAKRRKGIPQRAPLGP</sequence>
<dbReference type="AlphaFoldDB" id="A0A7I4EME5"/>
<dbReference type="PANTHER" id="PTHR31065:SF35">
    <property type="entry name" value="PLATZ TRANSCRIPTION FACTOR FAMILY PROTEIN"/>
    <property type="match status" value="1"/>
</dbReference>
<protein>
    <recommendedName>
        <fullName evidence="3">B box-type domain-containing protein</fullName>
    </recommendedName>
</protein>
<dbReference type="Gramene" id="Pp3c8_4000V3.2">
    <property type="protein sequence ID" value="Pp3c8_4000V3.2"/>
    <property type="gene ID" value="Pp3c8_4000"/>
</dbReference>
<dbReference type="PANTHER" id="PTHR31065">
    <property type="entry name" value="PLATZ TRANSCRIPTION FACTOR FAMILY PROTEIN"/>
    <property type="match status" value="1"/>
</dbReference>
<reference evidence="1 2" key="1">
    <citation type="journal article" date="2008" name="Science">
        <title>The Physcomitrella genome reveals evolutionary insights into the conquest of land by plants.</title>
        <authorList>
            <person name="Rensing S."/>
            <person name="Lang D."/>
            <person name="Zimmer A."/>
            <person name="Terry A."/>
            <person name="Salamov A."/>
            <person name="Shapiro H."/>
            <person name="Nishiyama T."/>
            <person name="Perroud P.-F."/>
            <person name="Lindquist E."/>
            <person name="Kamisugi Y."/>
            <person name="Tanahashi T."/>
            <person name="Sakakibara K."/>
            <person name="Fujita T."/>
            <person name="Oishi K."/>
            <person name="Shin-I T."/>
            <person name="Kuroki Y."/>
            <person name="Toyoda A."/>
            <person name="Suzuki Y."/>
            <person name="Hashimoto A."/>
            <person name="Yamaguchi K."/>
            <person name="Sugano A."/>
            <person name="Kohara Y."/>
            <person name="Fujiyama A."/>
            <person name="Anterola A."/>
            <person name="Aoki S."/>
            <person name="Ashton N."/>
            <person name="Barbazuk W.B."/>
            <person name="Barker E."/>
            <person name="Bennetzen J."/>
            <person name="Bezanilla M."/>
            <person name="Blankenship R."/>
            <person name="Cho S.H."/>
            <person name="Dutcher S."/>
            <person name="Estelle M."/>
            <person name="Fawcett J.A."/>
            <person name="Gundlach H."/>
            <person name="Hanada K."/>
            <person name="Heyl A."/>
            <person name="Hicks K.A."/>
            <person name="Hugh J."/>
            <person name="Lohr M."/>
            <person name="Mayer K."/>
            <person name="Melkozernov A."/>
            <person name="Murata T."/>
            <person name="Nelson D."/>
            <person name="Pils B."/>
            <person name="Prigge M."/>
            <person name="Reiss B."/>
            <person name="Renner T."/>
            <person name="Rombauts S."/>
            <person name="Rushton P."/>
            <person name="Sanderfoot A."/>
            <person name="Schween G."/>
            <person name="Shiu S.-H."/>
            <person name="Stueber K."/>
            <person name="Theodoulou F.L."/>
            <person name="Tu H."/>
            <person name="Van de Peer Y."/>
            <person name="Verrier P.J."/>
            <person name="Waters E."/>
            <person name="Wood A."/>
            <person name="Yang L."/>
            <person name="Cove D."/>
            <person name="Cuming A."/>
            <person name="Hasebe M."/>
            <person name="Lucas S."/>
            <person name="Mishler D.B."/>
            <person name="Reski R."/>
            <person name="Grigoriev I."/>
            <person name="Quatrano R.S."/>
            <person name="Boore J.L."/>
        </authorList>
    </citation>
    <scope>NUCLEOTIDE SEQUENCE [LARGE SCALE GENOMIC DNA]</scope>
    <source>
        <strain evidence="1 2">cv. Gransden 2004</strain>
    </source>
</reference>
<dbReference type="InParanoid" id="A0A7I4EME5"/>
<evidence type="ECO:0000313" key="1">
    <source>
        <dbReference type="EnsemblPlants" id="Pp3c8_4000V3.2"/>
    </source>
</evidence>
<reference evidence="1" key="3">
    <citation type="submission" date="2020-12" db="UniProtKB">
        <authorList>
            <consortium name="EnsemblPlants"/>
        </authorList>
    </citation>
    <scope>IDENTIFICATION</scope>
</reference>
<reference evidence="1 2" key="2">
    <citation type="journal article" date="2018" name="Plant J.">
        <title>The Physcomitrella patens chromosome-scale assembly reveals moss genome structure and evolution.</title>
        <authorList>
            <person name="Lang D."/>
            <person name="Ullrich K.K."/>
            <person name="Murat F."/>
            <person name="Fuchs J."/>
            <person name="Jenkins J."/>
            <person name="Haas F.B."/>
            <person name="Piednoel M."/>
            <person name="Gundlach H."/>
            <person name="Van Bel M."/>
            <person name="Meyberg R."/>
            <person name="Vives C."/>
            <person name="Morata J."/>
            <person name="Symeonidi A."/>
            <person name="Hiss M."/>
            <person name="Muchero W."/>
            <person name="Kamisugi Y."/>
            <person name="Saleh O."/>
            <person name="Blanc G."/>
            <person name="Decker E.L."/>
            <person name="van Gessel N."/>
            <person name="Grimwood J."/>
            <person name="Hayes R.D."/>
            <person name="Graham S.W."/>
            <person name="Gunter L.E."/>
            <person name="McDaniel S.F."/>
            <person name="Hoernstein S.N.W."/>
            <person name="Larsson A."/>
            <person name="Li F.W."/>
            <person name="Perroud P.F."/>
            <person name="Phillips J."/>
            <person name="Ranjan P."/>
            <person name="Rokshar D.S."/>
            <person name="Rothfels C.J."/>
            <person name="Schneider L."/>
            <person name="Shu S."/>
            <person name="Stevenson D.W."/>
            <person name="Thummler F."/>
            <person name="Tillich M."/>
            <person name="Villarreal Aguilar J.C."/>
            <person name="Widiez T."/>
            <person name="Wong G.K."/>
            <person name="Wymore A."/>
            <person name="Zhang Y."/>
            <person name="Zimmer A.D."/>
            <person name="Quatrano R.S."/>
            <person name="Mayer K.F.X."/>
            <person name="Goodstein D."/>
            <person name="Casacuberta J.M."/>
            <person name="Vandepoele K."/>
            <person name="Reski R."/>
            <person name="Cuming A.C."/>
            <person name="Tuskan G.A."/>
            <person name="Maumus F."/>
            <person name="Salse J."/>
            <person name="Schmutz J."/>
            <person name="Rensing S.A."/>
        </authorList>
    </citation>
    <scope>NUCLEOTIDE SEQUENCE [LARGE SCALE GENOMIC DNA]</scope>
    <source>
        <strain evidence="1 2">cv. Gransden 2004</strain>
    </source>
</reference>
<dbReference type="InterPro" id="IPR006734">
    <property type="entry name" value="PLATZ"/>
</dbReference>
<dbReference type="Pfam" id="PF04640">
    <property type="entry name" value="PLATZ"/>
    <property type="match status" value="1"/>
</dbReference>
<evidence type="ECO:0000313" key="2">
    <source>
        <dbReference type="Proteomes" id="UP000006727"/>
    </source>
</evidence>
<dbReference type="Proteomes" id="UP000006727">
    <property type="component" value="Chromosome 8"/>
</dbReference>